<gene>
    <name evidence="2" type="primary">sle_30110</name>
</gene>
<accession>A0A0F7VY90</accession>
<name>A0A0F7VY90_STRLW</name>
<protein>
    <submittedName>
        <fullName evidence="2">Uncharacterized protein</fullName>
    </submittedName>
</protein>
<evidence type="ECO:0000256" key="1">
    <source>
        <dbReference type="SAM" id="MobiDB-lite"/>
    </source>
</evidence>
<sequence>MEPDPAEVPASSGLKDRRLSPLGSHQLALHGAPAEIMVSQQVGRHASHVACPKHERLSPGYVLPLGHVTEDDQVTKNLGKNITQGRELRILPQPLSSLDAHRQIGKGGVNRRCDQGRPAGHGRLLEGETEAGDRSVAGVEFRSVVPIRLAGQFDDFHAEHFGKLTEDAHPIERETSSFDLGDPTDGAINSSRQLRLIPAETTPCPCDALPRGQFSPHHGFPSTLRRYPRASVGTVSKSDSGRLNGPPAGPSYGFLYLIKPRLRSAPPGALPAPLRAPLLPPARSARAAPTRALVTVGLRHEVRTRRGWGGRLHDFSQPLWREPRRSWPKIGH</sequence>
<evidence type="ECO:0000313" key="2">
    <source>
        <dbReference type="EMBL" id="CQR62472.1"/>
    </source>
</evidence>
<proteinExistence type="predicted"/>
<dbReference type="AlphaFoldDB" id="A0A0F7VY90"/>
<evidence type="ECO:0000313" key="3">
    <source>
        <dbReference type="Proteomes" id="UP000035016"/>
    </source>
</evidence>
<dbReference type="EMBL" id="LN831790">
    <property type="protein sequence ID" value="CQR62472.1"/>
    <property type="molecule type" value="Genomic_DNA"/>
</dbReference>
<feature type="region of interest" description="Disordered" evidence="1">
    <location>
        <begin position="1"/>
        <end position="20"/>
    </location>
</feature>
<organism evidence="2 3">
    <name type="scientific">Streptomyces leeuwenhoekii</name>
    <dbReference type="NCBI Taxonomy" id="1437453"/>
    <lineage>
        <taxon>Bacteria</taxon>
        <taxon>Bacillati</taxon>
        <taxon>Actinomycetota</taxon>
        <taxon>Actinomycetes</taxon>
        <taxon>Kitasatosporales</taxon>
        <taxon>Streptomycetaceae</taxon>
        <taxon>Streptomyces</taxon>
    </lineage>
</organism>
<dbReference type="KEGG" id="sle:sle_30110"/>
<reference evidence="2 3" key="1">
    <citation type="submission" date="2015-02" db="EMBL/GenBank/DDBJ databases">
        <authorList>
            <person name="Gomez-Escribano P.J."/>
        </authorList>
    </citation>
    <scope>NUCLEOTIDE SEQUENCE [LARGE SCALE GENOMIC DNA]</scope>
    <source>
        <strain evidence="3">C34 (DSM 42122 / NRRL B-24963)</strain>
    </source>
</reference>
<dbReference type="Proteomes" id="UP000035016">
    <property type="component" value="Chromosome Chromosome"/>
</dbReference>